<dbReference type="InterPro" id="IPR008523">
    <property type="entry name" value="DUF805"/>
</dbReference>
<dbReference type="Pfam" id="PF13240">
    <property type="entry name" value="Zn_Ribbon_1"/>
    <property type="match status" value="1"/>
</dbReference>
<dbReference type="InterPro" id="IPR026870">
    <property type="entry name" value="Zinc_ribbon_dom"/>
</dbReference>
<dbReference type="GO" id="GO:0005886">
    <property type="term" value="C:plasma membrane"/>
    <property type="evidence" value="ECO:0007669"/>
    <property type="project" value="TreeGrafter"/>
</dbReference>
<gene>
    <name evidence="3" type="ORF">KHX13_10040</name>
</gene>
<dbReference type="Proteomes" id="UP000754226">
    <property type="component" value="Unassembled WGS sequence"/>
</dbReference>
<feature type="domain" description="Zinc-ribbon" evidence="2">
    <location>
        <begin position="5"/>
        <end position="26"/>
    </location>
</feature>
<proteinExistence type="predicted"/>
<accession>A0A943EIG3</accession>
<keyword evidence="1" id="KW-0812">Transmembrane</keyword>
<dbReference type="Pfam" id="PF05656">
    <property type="entry name" value="DUF805"/>
    <property type="match status" value="1"/>
</dbReference>
<dbReference type="EMBL" id="JAGZCZ010000017">
    <property type="protein sequence ID" value="MBS5520621.1"/>
    <property type="molecule type" value="Genomic_DNA"/>
</dbReference>
<organism evidence="3 4">
    <name type="scientific">Acidaminococcus intestini</name>
    <dbReference type="NCBI Taxonomy" id="187327"/>
    <lineage>
        <taxon>Bacteria</taxon>
        <taxon>Bacillati</taxon>
        <taxon>Bacillota</taxon>
        <taxon>Negativicutes</taxon>
        <taxon>Acidaminococcales</taxon>
        <taxon>Acidaminococcaceae</taxon>
        <taxon>Acidaminococcus</taxon>
    </lineage>
</organism>
<evidence type="ECO:0000256" key="1">
    <source>
        <dbReference type="SAM" id="Phobius"/>
    </source>
</evidence>
<name>A0A943EIG3_9FIRM</name>
<keyword evidence="1" id="KW-1133">Transmembrane helix</keyword>
<keyword evidence="1" id="KW-0472">Membrane</keyword>
<evidence type="ECO:0000259" key="2">
    <source>
        <dbReference type="Pfam" id="PF13240"/>
    </source>
</evidence>
<feature type="transmembrane region" description="Helical" evidence="1">
    <location>
        <begin position="64"/>
        <end position="85"/>
    </location>
</feature>
<evidence type="ECO:0000313" key="3">
    <source>
        <dbReference type="EMBL" id="MBS5520621.1"/>
    </source>
</evidence>
<sequence>MMTQFCKHCGHLLPDDANFCDACGASTEEAKTSFAAGPQYEPWHDASLQDKFLGFRGRLNRKRYFQRILILIGLQVLLVFFFGLFQPNNPSSEELLHMAVMDAGFSFTMGELAARIIDAFLSVLQLGLALRRFHDLDRSWGSLFLLMIPFVNLYFLFLLFCKKGTAGDNRFGPDPLMN</sequence>
<evidence type="ECO:0000313" key="4">
    <source>
        <dbReference type="Proteomes" id="UP000754226"/>
    </source>
</evidence>
<reference evidence="3" key="1">
    <citation type="submission" date="2021-02" db="EMBL/GenBank/DDBJ databases">
        <title>Infant gut strain persistence is associated with maternal origin, phylogeny, and functional potential including surface adhesion and iron acquisition.</title>
        <authorList>
            <person name="Lou Y.C."/>
        </authorList>
    </citation>
    <scope>NUCLEOTIDE SEQUENCE</scope>
    <source>
        <strain evidence="3">L3_106_000M1_dasL3_106_000M1_concoct_15</strain>
    </source>
</reference>
<comment type="caution">
    <text evidence="3">The sequence shown here is derived from an EMBL/GenBank/DDBJ whole genome shotgun (WGS) entry which is preliminary data.</text>
</comment>
<dbReference type="AlphaFoldDB" id="A0A943EIG3"/>
<protein>
    <submittedName>
        <fullName evidence="3">DUF805 domain-containing protein</fullName>
    </submittedName>
</protein>
<dbReference type="PANTHER" id="PTHR34980">
    <property type="entry name" value="INNER MEMBRANE PROTEIN-RELATED-RELATED"/>
    <property type="match status" value="1"/>
</dbReference>
<feature type="transmembrane region" description="Helical" evidence="1">
    <location>
        <begin position="140"/>
        <end position="160"/>
    </location>
</feature>